<sequence>MIANENDPRVIRSKQLIKDAFIKLMMERDFESITVKDITELATINRATFYAHYVDKYMLLEVLFLEFFDQTLARNKIDDSSFSIETLEKLIMAVCDYFMFIKNACRKISSSVMSLMEEKIISRLAAFIAGIAKPCVAEPEHFSEEMELSIIIVSWSIYGVALKWNNNKSLSKEELAVKSAKLIQNGANGLLLLSSAKGVL</sequence>
<reference evidence="4 5" key="1">
    <citation type="submission" date="2019-11" db="EMBL/GenBank/DDBJ databases">
        <title>Paenibacillus monticola sp. nov., a novel PGPR strain isolated from mountain sample in China.</title>
        <authorList>
            <person name="Zhao Q."/>
            <person name="Li H.-P."/>
            <person name="Zhang J.-L."/>
        </authorList>
    </citation>
    <scope>NUCLEOTIDE SEQUENCE [LARGE SCALE GENOMIC DNA]</scope>
    <source>
        <strain evidence="4 5">LC-T2</strain>
    </source>
</reference>
<keyword evidence="5" id="KW-1185">Reference proteome</keyword>
<dbReference type="EMBL" id="WJXB01000003">
    <property type="protein sequence ID" value="MRN53480.1"/>
    <property type="molecule type" value="Genomic_DNA"/>
</dbReference>
<accession>A0A7X2H4S5</accession>
<dbReference type="RefSeq" id="WP_154118499.1">
    <property type="nucleotide sequence ID" value="NZ_WJXB01000003.1"/>
</dbReference>
<dbReference type="Proteomes" id="UP000463051">
    <property type="component" value="Unassembled WGS sequence"/>
</dbReference>
<protein>
    <submittedName>
        <fullName evidence="4">TetR family transcriptional regulator</fullName>
    </submittedName>
</protein>
<evidence type="ECO:0000313" key="4">
    <source>
        <dbReference type="EMBL" id="MRN53480.1"/>
    </source>
</evidence>
<dbReference type="GO" id="GO:0003677">
    <property type="term" value="F:DNA binding"/>
    <property type="evidence" value="ECO:0007669"/>
    <property type="project" value="UniProtKB-UniRule"/>
</dbReference>
<dbReference type="PROSITE" id="PS50977">
    <property type="entry name" value="HTH_TETR_2"/>
    <property type="match status" value="1"/>
</dbReference>
<dbReference type="InterPro" id="IPR001647">
    <property type="entry name" value="HTH_TetR"/>
</dbReference>
<evidence type="ECO:0000256" key="2">
    <source>
        <dbReference type="PROSITE-ProRule" id="PRU00335"/>
    </source>
</evidence>
<feature type="domain" description="HTH tetR-type" evidence="3">
    <location>
        <begin position="11"/>
        <end position="71"/>
    </location>
</feature>
<gene>
    <name evidence="4" type="ORF">GJB61_10790</name>
</gene>
<comment type="caution">
    <text evidence="4">The sequence shown here is derived from an EMBL/GenBank/DDBJ whole genome shotgun (WGS) entry which is preliminary data.</text>
</comment>
<dbReference type="Pfam" id="PF00440">
    <property type="entry name" value="TetR_N"/>
    <property type="match status" value="1"/>
</dbReference>
<dbReference type="PANTHER" id="PTHR43479:SF7">
    <property type="entry name" value="TETR-FAMILY TRANSCRIPTIONAL REGULATOR"/>
    <property type="match status" value="1"/>
</dbReference>
<evidence type="ECO:0000313" key="5">
    <source>
        <dbReference type="Proteomes" id="UP000463051"/>
    </source>
</evidence>
<dbReference type="Gene3D" id="1.10.357.10">
    <property type="entry name" value="Tetracycline Repressor, domain 2"/>
    <property type="match status" value="1"/>
</dbReference>
<evidence type="ECO:0000259" key="3">
    <source>
        <dbReference type="PROSITE" id="PS50977"/>
    </source>
</evidence>
<organism evidence="4 5">
    <name type="scientific">Paenibacillus monticola</name>
    <dbReference type="NCBI Taxonomy" id="2666075"/>
    <lineage>
        <taxon>Bacteria</taxon>
        <taxon>Bacillati</taxon>
        <taxon>Bacillota</taxon>
        <taxon>Bacilli</taxon>
        <taxon>Bacillales</taxon>
        <taxon>Paenibacillaceae</taxon>
        <taxon>Paenibacillus</taxon>
    </lineage>
</organism>
<evidence type="ECO:0000256" key="1">
    <source>
        <dbReference type="ARBA" id="ARBA00023125"/>
    </source>
</evidence>
<dbReference type="PANTHER" id="PTHR43479">
    <property type="entry name" value="ACREF/ENVCD OPERON REPRESSOR-RELATED"/>
    <property type="match status" value="1"/>
</dbReference>
<name>A0A7X2H4S5_9BACL</name>
<proteinExistence type="predicted"/>
<dbReference type="AlphaFoldDB" id="A0A7X2H4S5"/>
<feature type="DNA-binding region" description="H-T-H motif" evidence="2">
    <location>
        <begin position="34"/>
        <end position="53"/>
    </location>
</feature>
<dbReference type="SUPFAM" id="SSF46689">
    <property type="entry name" value="Homeodomain-like"/>
    <property type="match status" value="1"/>
</dbReference>
<dbReference type="InterPro" id="IPR009057">
    <property type="entry name" value="Homeodomain-like_sf"/>
</dbReference>
<dbReference type="InterPro" id="IPR050624">
    <property type="entry name" value="HTH-type_Tx_Regulator"/>
</dbReference>
<keyword evidence="1 2" id="KW-0238">DNA-binding</keyword>